<evidence type="ECO:0000256" key="1">
    <source>
        <dbReference type="SAM" id="MobiDB-lite"/>
    </source>
</evidence>
<reference evidence="2 3" key="1">
    <citation type="journal article" date="2019" name="Int. J. Syst. Evol. Microbiol.">
        <title>The Global Catalogue of Microorganisms (GCM) 10K type strain sequencing project: providing services to taxonomists for standard genome sequencing and annotation.</title>
        <authorList>
            <consortium name="The Broad Institute Genomics Platform"/>
            <consortium name="The Broad Institute Genome Sequencing Center for Infectious Disease"/>
            <person name="Wu L."/>
            <person name="Ma J."/>
        </authorList>
    </citation>
    <scope>NUCLEOTIDE SEQUENCE [LARGE SCALE GENOMIC DNA]</scope>
    <source>
        <strain evidence="2 3">JCM 4531</strain>
    </source>
</reference>
<dbReference type="RefSeq" id="WP_319123371.1">
    <property type="nucleotide sequence ID" value="NZ_BAAASK010000046.1"/>
</dbReference>
<comment type="caution">
    <text evidence="2">The sequence shown here is derived from an EMBL/GenBank/DDBJ whole genome shotgun (WGS) entry which is preliminary data.</text>
</comment>
<organism evidence="2 3">
    <name type="scientific">Streptomyces violaceolatus</name>
    <dbReference type="NCBI Taxonomy" id="67378"/>
    <lineage>
        <taxon>Bacteria</taxon>
        <taxon>Bacillati</taxon>
        <taxon>Actinomycetota</taxon>
        <taxon>Actinomycetes</taxon>
        <taxon>Kitasatosporales</taxon>
        <taxon>Streptomycetaceae</taxon>
        <taxon>Streptomyces</taxon>
        <taxon>Streptomyces violaceoruber group</taxon>
    </lineage>
</organism>
<accession>A0ABN3THM1</accession>
<proteinExistence type="predicted"/>
<sequence length="108" mass="11590">MRRTAPDTCTGHEETRPGSLRVGATAYQPDGGYCRTSVTGTHRACLRAPDSADFDLALLKWNGRFWAVVAEAASSGATLTHTGPAGYYRYRIQAQTGGGDYTLGYDTP</sequence>
<protein>
    <submittedName>
        <fullName evidence="2">Uncharacterized protein</fullName>
    </submittedName>
</protein>
<evidence type="ECO:0000313" key="2">
    <source>
        <dbReference type="EMBL" id="GAA2704133.1"/>
    </source>
</evidence>
<gene>
    <name evidence="2" type="ORF">GCM10010310_77510</name>
</gene>
<dbReference type="Proteomes" id="UP001499989">
    <property type="component" value="Unassembled WGS sequence"/>
</dbReference>
<dbReference type="EMBL" id="BAAASK010000046">
    <property type="protein sequence ID" value="GAA2704133.1"/>
    <property type="molecule type" value="Genomic_DNA"/>
</dbReference>
<feature type="region of interest" description="Disordered" evidence="1">
    <location>
        <begin position="1"/>
        <end position="22"/>
    </location>
</feature>
<keyword evidence="3" id="KW-1185">Reference proteome</keyword>
<dbReference type="Gene3D" id="2.60.120.380">
    <property type="match status" value="1"/>
</dbReference>
<name>A0ABN3THM1_9ACTN</name>
<evidence type="ECO:0000313" key="3">
    <source>
        <dbReference type="Proteomes" id="UP001499989"/>
    </source>
</evidence>